<organism evidence="5 6">
    <name type="scientific">Candidatus Fimimorpha faecalis</name>
    <dbReference type="NCBI Taxonomy" id="2840824"/>
    <lineage>
        <taxon>Bacteria</taxon>
        <taxon>Bacillati</taxon>
        <taxon>Bacillota</taxon>
        <taxon>Clostridia</taxon>
        <taxon>Eubacteriales</taxon>
        <taxon>Candidatus Fimimorpha</taxon>
    </lineage>
</organism>
<reference evidence="5" key="1">
    <citation type="submission" date="2020-10" db="EMBL/GenBank/DDBJ databases">
        <authorList>
            <person name="Gilroy R."/>
        </authorList>
    </citation>
    <scope>NUCLEOTIDE SEQUENCE</scope>
    <source>
        <strain evidence="5">ChiW13-3771</strain>
    </source>
</reference>
<dbReference type="Pfam" id="PF03816">
    <property type="entry name" value="LytR_cpsA_psr"/>
    <property type="match status" value="1"/>
</dbReference>
<dbReference type="Gene3D" id="3.40.630.190">
    <property type="entry name" value="LCP protein"/>
    <property type="match status" value="1"/>
</dbReference>
<dbReference type="Proteomes" id="UP000824201">
    <property type="component" value="Unassembled WGS sequence"/>
</dbReference>
<dbReference type="NCBIfam" id="TIGR00350">
    <property type="entry name" value="lytR_cpsA_psr"/>
    <property type="match status" value="1"/>
</dbReference>
<feature type="domain" description="Cell envelope-related transcriptional attenuator" evidence="4">
    <location>
        <begin position="115"/>
        <end position="276"/>
    </location>
</feature>
<protein>
    <submittedName>
        <fullName evidence="5">LCP family protein</fullName>
    </submittedName>
</protein>
<dbReference type="PANTHER" id="PTHR33392:SF6">
    <property type="entry name" value="POLYISOPRENYL-TEICHOIC ACID--PEPTIDOGLYCAN TEICHOIC ACID TRANSFERASE TAGU"/>
    <property type="match status" value="1"/>
</dbReference>
<comment type="caution">
    <text evidence="5">The sequence shown here is derived from an EMBL/GenBank/DDBJ whole genome shotgun (WGS) entry which is preliminary data.</text>
</comment>
<feature type="transmembrane region" description="Helical" evidence="3">
    <location>
        <begin position="31"/>
        <end position="57"/>
    </location>
</feature>
<dbReference type="PANTHER" id="PTHR33392">
    <property type="entry name" value="POLYISOPRENYL-TEICHOIC ACID--PEPTIDOGLYCAN TEICHOIC ACID TRANSFERASE TAGU"/>
    <property type="match status" value="1"/>
</dbReference>
<sequence>MTEHKNTGTRGRNAKAAKMRERRKKQRRRRLIIIGVEVVLMLILAGCCYAVSMMGLLQRHKTNKANVYKPSYETVTDEEGQVVNYSETLDEGYRNILVIGVDARDNESLAESGDNADVMMIVSINNKTKDVRLLSVYRDTYMQMIKGDKEYEKANHQMTVGTAEDVMNMLNMNLDLNIEEYVMVNWSAVAKAIDLLGGVDNVEITQEMLDVGKIDGYITNVVESTGIPGTQIKEPGVYTLTGVQAVAYCRVRYVGYDYGRTERQREVVTKMVQKLQDNFLDKVDEIARAVFPNIATNIDWMDILDLASDAAKYKIVGQSGFPFDKYAEEQYIGSITTSYPVIPVTLESNVQKLHQYLFDVKEYNPTEKVKEISQYIEDKSEIHEGEVPTVDIEELKENE</sequence>
<keyword evidence="3" id="KW-0812">Transmembrane</keyword>
<feature type="compositionally biased region" description="Basic residues" evidence="2">
    <location>
        <begin position="12"/>
        <end position="23"/>
    </location>
</feature>
<name>A0A9D1JCH4_9FIRM</name>
<reference evidence="5" key="2">
    <citation type="journal article" date="2021" name="PeerJ">
        <title>Extensive microbial diversity within the chicken gut microbiome revealed by metagenomics and culture.</title>
        <authorList>
            <person name="Gilroy R."/>
            <person name="Ravi A."/>
            <person name="Getino M."/>
            <person name="Pursley I."/>
            <person name="Horton D.L."/>
            <person name="Alikhan N.F."/>
            <person name="Baker D."/>
            <person name="Gharbi K."/>
            <person name="Hall N."/>
            <person name="Watson M."/>
            <person name="Adriaenssens E.M."/>
            <person name="Foster-Nyarko E."/>
            <person name="Jarju S."/>
            <person name="Secka A."/>
            <person name="Antonio M."/>
            <person name="Oren A."/>
            <person name="Chaudhuri R.R."/>
            <person name="La Ragione R."/>
            <person name="Hildebrand F."/>
            <person name="Pallen M.J."/>
        </authorList>
    </citation>
    <scope>NUCLEOTIDE SEQUENCE</scope>
    <source>
        <strain evidence="5">ChiW13-3771</strain>
    </source>
</reference>
<keyword evidence="3" id="KW-0472">Membrane</keyword>
<proteinExistence type="inferred from homology"/>
<dbReference type="EMBL" id="DVHN01000006">
    <property type="protein sequence ID" value="HIR87511.1"/>
    <property type="molecule type" value="Genomic_DNA"/>
</dbReference>
<dbReference type="AlphaFoldDB" id="A0A9D1JCH4"/>
<dbReference type="InterPro" id="IPR050922">
    <property type="entry name" value="LytR/CpsA/Psr_CW_biosynth"/>
</dbReference>
<evidence type="ECO:0000256" key="1">
    <source>
        <dbReference type="ARBA" id="ARBA00006068"/>
    </source>
</evidence>
<dbReference type="InterPro" id="IPR004474">
    <property type="entry name" value="LytR_CpsA_psr"/>
</dbReference>
<evidence type="ECO:0000313" key="5">
    <source>
        <dbReference type="EMBL" id="HIR87511.1"/>
    </source>
</evidence>
<feature type="region of interest" description="Disordered" evidence="2">
    <location>
        <begin position="1"/>
        <end position="23"/>
    </location>
</feature>
<evidence type="ECO:0000256" key="3">
    <source>
        <dbReference type="SAM" id="Phobius"/>
    </source>
</evidence>
<evidence type="ECO:0000256" key="2">
    <source>
        <dbReference type="SAM" id="MobiDB-lite"/>
    </source>
</evidence>
<evidence type="ECO:0000259" key="4">
    <source>
        <dbReference type="Pfam" id="PF03816"/>
    </source>
</evidence>
<evidence type="ECO:0000313" key="6">
    <source>
        <dbReference type="Proteomes" id="UP000824201"/>
    </source>
</evidence>
<gene>
    <name evidence="5" type="ORF">IAC96_01030</name>
</gene>
<accession>A0A9D1JCH4</accession>
<keyword evidence="3" id="KW-1133">Transmembrane helix</keyword>
<comment type="similarity">
    <text evidence="1">Belongs to the LytR/CpsA/Psr (LCP) family.</text>
</comment>